<dbReference type="Gene3D" id="3.30.710.10">
    <property type="entry name" value="Potassium Channel Kv1.1, Chain A"/>
    <property type="match status" value="1"/>
</dbReference>
<sequence length="395" mass="45051">MSITGFSGQCRFEFKISNPLEITEPLFTSSFVTSSGHYWELIFEPISQKDPEYCGLYLRAILNAEEQISTASWKKRENLTIRIFIRDVDGSRSGSRILFQSTLLPDFLSLKSLARGIISTASTSDSLDPLDSPTSPTFLSPTINSHLLPSFSTPSAPVGNPYAFKRSELPSTIIIGAFFTEDTLTTDTVILERPTIPYNLLKAWIAELDNKEVGDVQFSVKGRQIYARSAILKKRSKYFEQALSSEWAEKKQTVNDKANPNIKHFFEITDFDSETFLQMLRFLYTDQTPFEDSPTPLETALSMLTIADKYLITELRQRSKEALIQQINEENAYDVLFSYGWQWSDVKEELMAYVINHFDVIRMTTGFKKISMSPGDYPLYTELFIEIMQSLNLTC</sequence>
<dbReference type="PROSITE" id="PS50097">
    <property type="entry name" value="BTB"/>
    <property type="match status" value="1"/>
</dbReference>
<dbReference type="OrthoDB" id="6359816at2759"/>
<dbReference type="PANTHER" id="PTHR24413">
    <property type="entry name" value="SPECKLE-TYPE POZ PROTEIN"/>
    <property type="match status" value="1"/>
</dbReference>
<evidence type="ECO:0000313" key="3">
    <source>
        <dbReference type="Proteomes" id="UP000789572"/>
    </source>
</evidence>
<dbReference type="AlphaFoldDB" id="A0A9N9AKU4"/>
<name>A0A9N9AKU4_9GLOM</name>
<dbReference type="InterPro" id="IPR011333">
    <property type="entry name" value="SKP1/BTB/POZ_sf"/>
</dbReference>
<dbReference type="Pfam" id="PF00651">
    <property type="entry name" value="BTB"/>
    <property type="match status" value="1"/>
</dbReference>
<dbReference type="Proteomes" id="UP000789572">
    <property type="component" value="Unassembled WGS sequence"/>
</dbReference>
<protein>
    <submittedName>
        <fullName evidence="2">10255_t:CDS:1</fullName>
    </submittedName>
</protein>
<keyword evidence="3" id="KW-1185">Reference proteome</keyword>
<dbReference type="InterPro" id="IPR000210">
    <property type="entry name" value="BTB/POZ_dom"/>
</dbReference>
<dbReference type="EMBL" id="CAJVPJ010000550">
    <property type="protein sequence ID" value="CAG8536347.1"/>
    <property type="molecule type" value="Genomic_DNA"/>
</dbReference>
<evidence type="ECO:0000313" key="2">
    <source>
        <dbReference type="EMBL" id="CAG8536347.1"/>
    </source>
</evidence>
<evidence type="ECO:0000259" key="1">
    <source>
        <dbReference type="PROSITE" id="PS50097"/>
    </source>
</evidence>
<feature type="domain" description="BTB" evidence="1">
    <location>
        <begin position="214"/>
        <end position="292"/>
    </location>
</feature>
<accession>A0A9N9AKU4</accession>
<dbReference type="SMART" id="SM00225">
    <property type="entry name" value="BTB"/>
    <property type="match status" value="1"/>
</dbReference>
<dbReference type="SUPFAM" id="SSF54695">
    <property type="entry name" value="POZ domain"/>
    <property type="match status" value="1"/>
</dbReference>
<proteinExistence type="predicted"/>
<comment type="caution">
    <text evidence="2">The sequence shown here is derived from an EMBL/GenBank/DDBJ whole genome shotgun (WGS) entry which is preliminary data.</text>
</comment>
<organism evidence="2 3">
    <name type="scientific">Paraglomus occultum</name>
    <dbReference type="NCBI Taxonomy" id="144539"/>
    <lineage>
        <taxon>Eukaryota</taxon>
        <taxon>Fungi</taxon>
        <taxon>Fungi incertae sedis</taxon>
        <taxon>Mucoromycota</taxon>
        <taxon>Glomeromycotina</taxon>
        <taxon>Glomeromycetes</taxon>
        <taxon>Paraglomerales</taxon>
        <taxon>Paraglomeraceae</taxon>
        <taxon>Paraglomus</taxon>
    </lineage>
</organism>
<gene>
    <name evidence="2" type="ORF">POCULU_LOCUS4312</name>
</gene>
<reference evidence="2" key="1">
    <citation type="submission" date="2021-06" db="EMBL/GenBank/DDBJ databases">
        <authorList>
            <person name="Kallberg Y."/>
            <person name="Tangrot J."/>
            <person name="Rosling A."/>
        </authorList>
    </citation>
    <scope>NUCLEOTIDE SEQUENCE</scope>
    <source>
        <strain evidence="2">IA702</strain>
    </source>
</reference>